<evidence type="ECO:0000313" key="3">
    <source>
        <dbReference type="Proteomes" id="UP000183794"/>
    </source>
</evidence>
<dbReference type="PANTHER" id="PTHR43792">
    <property type="entry name" value="GNAT FAMILY, PUTATIVE (AFU_ORTHOLOGUE AFUA_3G00765)-RELATED-RELATED"/>
    <property type="match status" value="1"/>
</dbReference>
<organism evidence="2 3">
    <name type="scientific">Moritella viscosa</name>
    <dbReference type="NCBI Taxonomy" id="80854"/>
    <lineage>
        <taxon>Bacteria</taxon>
        <taxon>Pseudomonadati</taxon>
        <taxon>Pseudomonadota</taxon>
        <taxon>Gammaproteobacteria</taxon>
        <taxon>Alteromonadales</taxon>
        <taxon>Moritellaceae</taxon>
        <taxon>Moritella</taxon>
    </lineage>
</organism>
<keyword evidence="2" id="KW-0808">Transferase</keyword>
<sequence length="173" mass="19497">MQITTQRLSMRQITEQDWPLFLRLHTESRVIEKCFDQLSDDDIRVKFESRLPNWSVTSGAWLCLVITDVETNTAVGITGFDYDGRSAEVGYLLLPEYFGLGYATESLLGVIAWAMRVHLISVFQGIVTEGNSISERVLVKCGFQLNEVIPQAYNIGGILYADRIYKLNTGSHA</sequence>
<dbReference type="OrthoDB" id="7852312at2"/>
<dbReference type="Gene3D" id="3.40.630.30">
    <property type="match status" value="1"/>
</dbReference>
<accession>A0A1L0CAV3</accession>
<dbReference type="InterPro" id="IPR051531">
    <property type="entry name" value="N-acetyltransferase"/>
</dbReference>
<dbReference type="RefSeq" id="WP_075476030.1">
    <property type="nucleotide sequence ID" value="NZ_CAWRBC010000115.1"/>
</dbReference>
<evidence type="ECO:0000259" key="1">
    <source>
        <dbReference type="PROSITE" id="PS51186"/>
    </source>
</evidence>
<evidence type="ECO:0000313" key="2">
    <source>
        <dbReference type="EMBL" id="SGZ18014.1"/>
    </source>
</evidence>
<name>A0A1L0CAV3_9GAMM</name>
<proteinExistence type="predicted"/>
<dbReference type="SUPFAM" id="SSF55729">
    <property type="entry name" value="Acyl-CoA N-acyltransferases (Nat)"/>
    <property type="match status" value="1"/>
</dbReference>
<dbReference type="PANTHER" id="PTHR43792:SF1">
    <property type="entry name" value="N-ACETYLTRANSFERASE DOMAIN-CONTAINING PROTEIN"/>
    <property type="match status" value="1"/>
</dbReference>
<protein>
    <submittedName>
        <fullName evidence="2">Putative acetyltransferase</fullName>
    </submittedName>
</protein>
<dbReference type="GO" id="GO:0016747">
    <property type="term" value="F:acyltransferase activity, transferring groups other than amino-acyl groups"/>
    <property type="evidence" value="ECO:0007669"/>
    <property type="project" value="InterPro"/>
</dbReference>
<dbReference type="InterPro" id="IPR000182">
    <property type="entry name" value="GNAT_dom"/>
</dbReference>
<gene>
    <name evidence="2" type="ORF">NVI5450_4614</name>
</gene>
<dbReference type="AlphaFoldDB" id="A0A1L0CAV3"/>
<dbReference type="EMBL" id="FPLD01000131">
    <property type="protein sequence ID" value="SGZ18014.1"/>
    <property type="molecule type" value="Genomic_DNA"/>
</dbReference>
<dbReference type="PROSITE" id="PS51186">
    <property type="entry name" value="GNAT"/>
    <property type="match status" value="1"/>
</dbReference>
<dbReference type="Pfam" id="PF13302">
    <property type="entry name" value="Acetyltransf_3"/>
    <property type="match status" value="1"/>
</dbReference>
<dbReference type="InterPro" id="IPR016181">
    <property type="entry name" value="Acyl_CoA_acyltransferase"/>
</dbReference>
<feature type="domain" description="N-acetyltransferase" evidence="1">
    <location>
        <begin position="8"/>
        <end position="165"/>
    </location>
</feature>
<reference evidence="2 3" key="1">
    <citation type="submission" date="2016-11" db="EMBL/GenBank/DDBJ databases">
        <authorList>
            <person name="Jaros S."/>
            <person name="Januszkiewicz K."/>
            <person name="Wedrychowicz H."/>
        </authorList>
    </citation>
    <scope>NUCLEOTIDE SEQUENCE [LARGE SCALE GENOMIC DNA]</scope>
    <source>
        <strain evidence="2">NVI 5450</strain>
    </source>
</reference>
<dbReference type="Proteomes" id="UP000183794">
    <property type="component" value="Unassembled WGS sequence"/>
</dbReference>